<evidence type="ECO:0000259" key="7">
    <source>
        <dbReference type="Pfam" id="PF04116"/>
    </source>
</evidence>
<evidence type="ECO:0000256" key="1">
    <source>
        <dbReference type="ARBA" id="ARBA00004141"/>
    </source>
</evidence>
<dbReference type="InterPro" id="IPR021940">
    <property type="entry name" value="CER1-like_C"/>
</dbReference>
<dbReference type="Pfam" id="PF12076">
    <property type="entry name" value="CER1-like_C"/>
    <property type="match status" value="1"/>
</dbReference>
<feature type="domain" description="Fatty acid hydroxylase" evidence="7">
    <location>
        <begin position="122"/>
        <end position="247"/>
    </location>
</feature>
<proteinExistence type="inferred from homology"/>
<evidence type="ECO:0000313" key="10">
    <source>
        <dbReference type="Proteomes" id="UP000583929"/>
    </source>
</evidence>
<evidence type="ECO:0000256" key="2">
    <source>
        <dbReference type="ARBA" id="ARBA00009324"/>
    </source>
</evidence>
<feature type="transmembrane region" description="Helical" evidence="6">
    <location>
        <begin position="156"/>
        <end position="176"/>
    </location>
</feature>
<protein>
    <submittedName>
        <fullName evidence="9">Uncharacterized protein</fullName>
    </submittedName>
</protein>
<evidence type="ECO:0000313" key="9">
    <source>
        <dbReference type="EMBL" id="KAF4400609.1"/>
    </source>
</evidence>
<keyword evidence="10" id="KW-1185">Reference proteome</keyword>
<dbReference type="InterPro" id="IPR006694">
    <property type="entry name" value="Fatty_acid_hydroxylase"/>
</dbReference>
<comment type="similarity">
    <text evidence="2">Belongs to the sterol desaturase family.</text>
</comment>
<dbReference type="PANTHER" id="PTHR11863">
    <property type="entry name" value="STEROL DESATURASE"/>
    <property type="match status" value="1"/>
</dbReference>
<keyword evidence="3 6" id="KW-0812">Transmembrane</keyword>
<feature type="domain" description="Very-long-chain aldehyde decarbonylase CER1-like C-terminal" evidence="8">
    <location>
        <begin position="453"/>
        <end position="562"/>
    </location>
</feature>
<gene>
    <name evidence="9" type="ORF">G4B88_023402</name>
</gene>
<evidence type="ECO:0000256" key="4">
    <source>
        <dbReference type="ARBA" id="ARBA00022989"/>
    </source>
</evidence>
<comment type="caution">
    <text evidence="9">The sequence shown here is derived from an EMBL/GenBank/DDBJ whole genome shotgun (WGS) entry which is preliminary data.</text>
</comment>
<dbReference type="GO" id="GO:0016020">
    <property type="term" value="C:membrane"/>
    <property type="evidence" value="ECO:0007669"/>
    <property type="project" value="UniProtKB-SubCell"/>
</dbReference>
<keyword evidence="5 6" id="KW-0472">Membrane</keyword>
<name>A0A7J6I0I6_CANSA</name>
<dbReference type="Pfam" id="PF04116">
    <property type="entry name" value="FA_hydroxylase"/>
    <property type="match status" value="1"/>
</dbReference>
<reference evidence="9 10" key="1">
    <citation type="journal article" date="2020" name="bioRxiv">
        <title>Sequence and annotation of 42 cannabis genomes reveals extensive copy number variation in cannabinoid synthesis and pathogen resistance genes.</title>
        <authorList>
            <person name="Mckernan K.J."/>
            <person name="Helbert Y."/>
            <person name="Kane L.T."/>
            <person name="Ebling H."/>
            <person name="Zhang L."/>
            <person name="Liu B."/>
            <person name="Eaton Z."/>
            <person name="Mclaughlin S."/>
            <person name="Kingan S."/>
            <person name="Baybayan P."/>
            <person name="Concepcion G."/>
            <person name="Jordan M."/>
            <person name="Riva A."/>
            <person name="Barbazuk W."/>
            <person name="Harkins T."/>
        </authorList>
    </citation>
    <scope>NUCLEOTIDE SEQUENCE [LARGE SCALE GENOMIC DNA]</scope>
    <source>
        <strain evidence="10">cv. Jamaican Lion 4</strain>
        <tissue evidence="9">Leaf</tissue>
    </source>
</reference>
<accession>A0A7J6I0I6</accession>
<dbReference type="AlphaFoldDB" id="A0A7J6I0I6"/>
<keyword evidence="4 6" id="KW-1133">Transmembrane helix</keyword>
<evidence type="ECO:0000256" key="6">
    <source>
        <dbReference type="SAM" id="Phobius"/>
    </source>
</evidence>
<sequence length="573" mass="67012">MASNPGILSEWPWKPLGNFKYLILAPWVIRSTYVFVTKEDPRERDLSSFLVFPYLLLRMFHNQIWISVSRYRSGKGNNRIIDKSLEDDQILFTGLSFYLATHIFSNCTNVPIWRTDGVIMTVLLHVFVVEFLYYWLHRALHHHYLYSPVIHPFVEFLTYFILFSIPLLTTILTDTISQATAYGYILYIDFMNNLGHCNFELIPKWFFHVFPPLKYLTYTPSFHSLHHTQFRTNYSLFMPMYDYIYGTVDKSSEALYEMSLKRKEELPNVVHLTHMTTPETIYHMRIGFAALASRPQTEYSSSKWYLWLMWPFTLWSTIMTGIYGHTFVAETHRFHNHTLQTWVVPKFKIQYFLQRQKSSINNLIEKAILDAEDKGVKVLSLGLLNQKEELNAYGEVYVRRYPELRVKVVDGSSLAVAIILNSIPKETTQVLLTGNFTKVAYAIALALCQKGIQIWLVGDEVSKEEQVKAPKGTIFIPYSQFPPHPFRKDCFYHYTPAMHTPTSLENLHSCENWLPRRVMSAWRIAGIVHGLEGWNEHECGFQTTNTNIHKVWEATLRHGFQPLPILASSHFKF</sequence>
<dbReference type="GO" id="GO:0008610">
    <property type="term" value="P:lipid biosynthetic process"/>
    <property type="evidence" value="ECO:0007669"/>
    <property type="project" value="InterPro"/>
</dbReference>
<dbReference type="InterPro" id="IPR050307">
    <property type="entry name" value="Sterol_Desaturase_Related"/>
</dbReference>
<comment type="subcellular location">
    <subcellularLocation>
        <location evidence="1">Membrane</location>
        <topology evidence="1">Multi-pass membrane protein</topology>
    </subcellularLocation>
</comment>
<evidence type="ECO:0000256" key="3">
    <source>
        <dbReference type="ARBA" id="ARBA00022692"/>
    </source>
</evidence>
<dbReference type="GO" id="GO:0005506">
    <property type="term" value="F:iron ion binding"/>
    <property type="evidence" value="ECO:0007669"/>
    <property type="project" value="InterPro"/>
</dbReference>
<evidence type="ECO:0000259" key="8">
    <source>
        <dbReference type="Pfam" id="PF12076"/>
    </source>
</evidence>
<organism evidence="9 10">
    <name type="scientific">Cannabis sativa</name>
    <name type="common">Hemp</name>
    <name type="synonym">Marijuana</name>
    <dbReference type="NCBI Taxonomy" id="3483"/>
    <lineage>
        <taxon>Eukaryota</taxon>
        <taxon>Viridiplantae</taxon>
        <taxon>Streptophyta</taxon>
        <taxon>Embryophyta</taxon>
        <taxon>Tracheophyta</taxon>
        <taxon>Spermatophyta</taxon>
        <taxon>Magnoliopsida</taxon>
        <taxon>eudicotyledons</taxon>
        <taxon>Gunneridae</taxon>
        <taxon>Pentapetalae</taxon>
        <taxon>rosids</taxon>
        <taxon>fabids</taxon>
        <taxon>Rosales</taxon>
        <taxon>Cannabaceae</taxon>
        <taxon>Cannabis</taxon>
    </lineage>
</organism>
<feature type="transmembrane region" description="Helical" evidence="6">
    <location>
        <begin position="304"/>
        <end position="324"/>
    </location>
</feature>
<evidence type="ECO:0000256" key="5">
    <source>
        <dbReference type="ARBA" id="ARBA00023136"/>
    </source>
</evidence>
<dbReference type="EMBL" id="JAATIQ010000017">
    <property type="protein sequence ID" value="KAF4400609.1"/>
    <property type="molecule type" value="Genomic_DNA"/>
</dbReference>
<feature type="transmembrane region" description="Helical" evidence="6">
    <location>
        <begin position="117"/>
        <end position="136"/>
    </location>
</feature>
<dbReference type="GO" id="GO:0016491">
    <property type="term" value="F:oxidoreductase activity"/>
    <property type="evidence" value="ECO:0007669"/>
    <property type="project" value="InterPro"/>
</dbReference>
<dbReference type="Proteomes" id="UP000583929">
    <property type="component" value="Unassembled WGS sequence"/>
</dbReference>